<accession>U5DS98</accession>
<feature type="compositionally biased region" description="Basic and acidic residues" evidence="1">
    <location>
        <begin position="67"/>
        <end position="86"/>
    </location>
</feature>
<feature type="transmembrane region" description="Helical" evidence="2">
    <location>
        <begin position="40"/>
        <end position="58"/>
    </location>
</feature>
<dbReference type="RefSeq" id="WP_022605017.1">
    <property type="nucleotide sequence ID" value="NZ_ASSJ01000017.1"/>
</dbReference>
<dbReference type="Proteomes" id="UP000016960">
    <property type="component" value="Unassembled WGS sequence"/>
</dbReference>
<proteinExistence type="predicted"/>
<keyword evidence="2" id="KW-0472">Membrane</keyword>
<feature type="region of interest" description="Disordered" evidence="1">
    <location>
        <begin position="65"/>
        <end position="86"/>
    </location>
</feature>
<dbReference type="EMBL" id="ASSJ01000017">
    <property type="protein sequence ID" value="ERN42550.1"/>
    <property type="molecule type" value="Genomic_DNA"/>
</dbReference>
<evidence type="ECO:0000256" key="2">
    <source>
        <dbReference type="SAM" id="Phobius"/>
    </source>
</evidence>
<organism evidence="3 4">
    <name type="scientific">Rubidibacter lacunae KORDI 51-2</name>
    <dbReference type="NCBI Taxonomy" id="582515"/>
    <lineage>
        <taxon>Bacteria</taxon>
        <taxon>Bacillati</taxon>
        <taxon>Cyanobacteriota</taxon>
        <taxon>Cyanophyceae</taxon>
        <taxon>Oscillatoriophycideae</taxon>
        <taxon>Chroococcales</taxon>
        <taxon>Aphanothecaceae</taxon>
        <taxon>Rubidibacter</taxon>
    </lineage>
</organism>
<reference evidence="3 4" key="1">
    <citation type="submission" date="2013-05" db="EMBL/GenBank/DDBJ databases">
        <title>Draft genome sequence of Rubidibacter lacunae KORDI 51-2.</title>
        <authorList>
            <person name="Choi D.H."/>
            <person name="Noh J.H."/>
            <person name="Kwon K.-K."/>
            <person name="Lee J.-H."/>
            <person name="Ryu J.-Y."/>
        </authorList>
    </citation>
    <scope>NUCLEOTIDE SEQUENCE [LARGE SCALE GENOMIC DNA]</scope>
    <source>
        <strain evidence="3 4">KORDI 51-2</strain>
    </source>
</reference>
<dbReference type="STRING" id="582515.KR51_00008720"/>
<evidence type="ECO:0000313" key="4">
    <source>
        <dbReference type="Proteomes" id="UP000016960"/>
    </source>
</evidence>
<comment type="caution">
    <text evidence="3">The sequence shown here is derived from an EMBL/GenBank/DDBJ whole genome shotgun (WGS) entry which is preliminary data.</text>
</comment>
<feature type="transmembrane region" description="Helical" evidence="2">
    <location>
        <begin position="7"/>
        <end position="28"/>
    </location>
</feature>
<dbReference type="InParanoid" id="U5DS98"/>
<gene>
    <name evidence="3" type="ORF">KR51_00008720</name>
</gene>
<keyword evidence="2" id="KW-0812">Transmembrane</keyword>
<keyword evidence="4" id="KW-1185">Reference proteome</keyword>
<keyword evidence="2" id="KW-1133">Transmembrane helix</keyword>
<evidence type="ECO:0000313" key="3">
    <source>
        <dbReference type="EMBL" id="ERN42550.1"/>
    </source>
</evidence>
<dbReference type="AlphaFoldDB" id="U5DS98"/>
<name>U5DS98_9CHRO</name>
<protein>
    <submittedName>
        <fullName evidence="3">Uncharacterized protein</fullName>
    </submittedName>
</protein>
<dbReference type="eggNOG" id="ENOG5032YT8">
    <property type="taxonomic scope" value="Bacteria"/>
</dbReference>
<dbReference type="OrthoDB" id="462174at2"/>
<sequence length="86" mass="9848">MNSKRILFSGLMTALIGFFLLIFLYKVATPPYKSQVYQRLQRVYGIVGAAGGFVFGMSQEALRQMKKQQDEEERARARNQEEGKPD</sequence>
<evidence type="ECO:0000256" key="1">
    <source>
        <dbReference type="SAM" id="MobiDB-lite"/>
    </source>
</evidence>